<accession>A0A936YNI9</accession>
<dbReference type="EMBL" id="JAEQNC010000009">
    <property type="protein sequence ID" value="MBL0373738.1"/>
    <property type="molecule type" value="Genomic_DNA"/>
</dbReference>
<keyword evidence="3" id="KW-1185">Reference proteome</keyword>
<feature type="chain" id="PRO_5036815633" evidence="1">
    <location>
        <begin position="17"/>
        <end position="76"/>
    </location>
</feature>
<proteinExistence type="predicted"/>
<dbReference type="RefSeq" id="WP_201660723.1">
    <property type="nucleotide sequence ID" value="NZ_JAEQNC010000009.1"/>
</dbReference>
<comment type="caution">
    <text evidence="2">The sequence shown here is derived from an EMBL/GenBank/DDBJ whole genome shotgun (WGS) entry which is preliminary data.</text>
</comment>
<evidence type="ECO:0000313" key="2">
    <source>
        <dbReference type="EMBL" id="MBL0373738.1"/>
    </source>
</evidence>
<feature type="signal peptide" evidence="1">
    <location>
        <begin position="1"/>
        <end position="16"/>
    </location>
</feature>
<reference evidence="2" key="1">
    <citation type="submission" date="2021-01" db="EMBL/GenBank/DDBJ databases">
        <title>Rhizobium sp. strain KVB221 16S ribosomal RNA gene Genome sequencing and assembly.</title>
        <authorList>
            <person name="Kang M."/>
        </authorList>
    </citation>
    <scope>NUCLEOTIDE SEQUENCE</scope>
    <source>
        <strain evidence="2">KVB221</strain>
    </source>
</reference>
<evidence type="ECO:0000313" key="3">
    <source>
        <dbReference type="Proteomes" id="UP000633219"/>
    </source>
</evidence>
<keyword evidence="1" id="KW-0732">Signal</keyword>
<gene>
    <name evidence="2" type="ORF">JJB09_17080</name>
</gene>
<dbReference type="AlphaFoldDB" id="A0A936YNI9"/>
<dbReference type="Proteomes" id="UP000633219">
    <property type="component" value="Unassembled WGS sequence"/>
</dbReference>
<sequence>MKAIALLWLTASSALASVDPVINDIASMRPFPAIEAPRIPTNCTDSRDPKYLMLFSRGENGRAKLVGIIIVHPPCG</sequence>
<name>A0A936YNI9_9HYPH</name>
<protein>
    <submittedName>
        <fullName evidence="2">Uncharacterized protein</fullName>
    </submittedName>
</protein>
<evidence type="ECO:0000256" key="1">
    <source>
        <dbReference type="SAM" id="SignalP"/>
    </source>
</evidence>
<organism evidence="2 3">
    <name type="scientific">Rhizobium setariae</name>
    <dbReference type="NCBI Taxonomy" id="2801340"/>
    <lineage>
        <taxon>Bacteria</taxon>
        <taxon>Pseudomonadati</taxon>
        <taxon>Pseudomonadota</taxon>
        <taxon>Alphaproteobacteria</taxon>
        <taxon>Hyphomicrobiales</taxon>
        <taxon>Rhizobiaceae</taxon>
        <taxon>Rhizobium/Agrobacterium group</taxon>
        <taxon>Rhizobium</taxon>
    </lineage>
</organism>